<dbReference type="SUPFAM" id="SSF55031">
    <property type="entry name" value="Bacterial exopeptidase dimerisation domain"/>
    <property type="match status" value="1"/>
</dbReference>
<dbReference type="PATRIC" id="fig|1705564.3.peg.585"/>
<dbReference type="EMBL" id="LNGD01000021">
    <property type="protein sequence ID" value="KYC52935.1"/>
    <property type="molecule type" value="Genomic_DNA"/>
</dbReference>
<evidence type="ECO:0000313" key="3">
    <source>
        <dbReference type="EMBL" id="KYC52935.1"/>
    </source>
</evidence>
<dbReference type="AlphaFoldDB" id="A0A150J738"/>
<dbReference type="Gene3D" id="3.30.70.360">
    <property type="match status" value="1"/>
</dbReference>
<comment type="caution">
    <text evidence="3">The sequence shown here is derived from an EMBL/GenBank/DDBJ whole genome shotgun (WGS) entry which is preliminary data.</text>
</comment>
<dbReference type="SUPFAM" id="SSF53187">
    <property type="entry name" value="Zn-dependent exopeptidases"/>
    <property type="match status" value="1"/>
</dbReference>
<dbReference type="InterPro" id="IPR010158">
    <property type="entry name" value="Amidase_Cbmase"/>
</dbReference>
<dbReference type="NCBIfam" id="TIGR01879">
    <property type="entry name" value="hydantase"/>
    <property type="match status" value="1"/>
</dbReference>
<keyword evidence="1 3" id="KW-0378">Hydrolase</keyword>
<dbReference type="CDD" id="cd03884">
    <property type="entry name" value="M20_bAS"/>
    <property type="match status" value="1"/>
</dbReference>
<proteinExistence type="predicted"/>
<dbReference type="PANTHER" id="PTHR32494:SF5">
    <property type="entry name" value="ALLANTOATE AMIDOHYDROLASE"/>
    <property type="match status" value="1"/>
</dbReference>
<dbReference type="Proteomes" id="UP000075578">
    <property type="component" value="Unassembled WGS sequence"/>
</dbReference>
<accession>A0A150J738</accession>
<name>A0A150J738_9EURY</name>
<dbReference type="InterPro" id="IPR036264">
    <property type="entry name" value="Bact_exopeptidase_dim_dom"/>
</dbReference>
<sequence length="407" mass="44503">MKADAKRIERDIEEINKFNLTPGSGITRLTFTKEYMGALNYILGELEKIGAEVQIMRGGNIRARFQGLEKNAPSVMIGSHIDSVFQGGMYDGIVGTVTSLEVVRLIYENKIPHKNPIDFVIFVEEDGSRFSTVLLGSRIWAGKVSNEDLSKILDKEGTSYLDAMKKSGLIPKDEGLLEGNKIKAMIEPHIEQSLVLESKGLSIGIVEVIAGIKQLELTIEGVSNHAGATPMNLRNDALCGAAEIILNVERIGSKKGTSVATVGFVEVIPGKTNIIPGKVKMTLDIRDKDDAVLNEIADSIMESIESTCKNRQLKFNIKQVSYTKPVLLSKKIAKTIEDTAKKQGIKTLRMVSGAVHDSSIIAEFTDVGMIFVPSKNGRSHCPEEYTDIKDIEIAANILLDSVIDLSK</sequence>
<organism evidence="3 4">
    <name type="scientific">Candidatus Methanofastidiosum methylothiophilum</name>
    <dbReference type="NCBI Taxonomy" id="1705564"/>
    <lineage>
        <taxon>Archaea</taxon>
        <taxon>Methanobacteriati</taxon>
        <taxon>Methanobacteriota</taxon>
        <taxon>Stenosarchaea group</taxon>
        <taxon>Candidatus Methanofastidiosia</taxon>
        <taxon>Candidatus Methanofastidiosales</taxon>
        <taxon>Candidatus Methanofastidiosaceae</taxon>
        <taxon>Candidatus Methanofastidiosum</taxon>
    </lineage>
</organism>
<dbReference type="Gene3D" id="3.40.630.10">
    <property type="entry name" value="Zn peptidases"/>
    <property type="match status" value="1"/>
</dbReference>
<dbReference type="Pfam" id="PF07687">
    <property type="entry name" value="M20_dimer"/>
    <property type="match status" value="1"/>
</dbReference>
<evidence type="ECO:0000313" key="4">
    <source>
        <dbReference type="Proteomes" id="UP000075578"/>
    </source>
</evidence>
<dbReference type="InterPro" id="IPR011650">
    <property type="entry name" value="Peptidase_M20_dimer"/>
</dbReference>
<dbReference type="Pfam" id="PF01546">
    <property type="entry name" value="Peptidase_M20"/>
    <property type="match status" value="1"/>
</dbReference>
<feature type="domain" description="Peptidase M20 dimerisation" evidence="2">
    <location>
        <begin position="211"/>
        <end position="310"/>
    </location>
</feature>
<reference evidence="3 4" key="1">
    <citation type="journal article" date="2016" name="ISME J.">
        <title>Chasing the elusive Euryarchaeota class WSA2: genomes reveal a uniquely fastidious methyl-reducing methanogen.</title>
        <authorList>
            <person name="Nobu M.K."/>
            <person name="Narihiro T."/>
            <person name="Kuroda K."/>
            <person name="Mei R."/>
            <person name="Liu W.T."/>
        </authorList>
    </citation>
    <scope>NUCLEOTIDE SEQUENCE [LARGE SCALE GENOMIC DNA]</scope>
    <source>
        <strain evidence="3">U1lsi0528_Bin089</strain>
    </source>
</reference>
<protein>
    <submittedName>
        <fullName evidence="3">Allantoate amidohydrolase</fullName>
    </submittedName>
</protein>
<dbReference type="PANTHER" id="PTHR32494">
    <property type="entry name" value="ALLANTOATE DEIMINASE-RELATED"/>
    <property type="match status" value="1"/>
</dbReference>
<dbReference type="NCBIfam" id="NF006771">
    <property type="entry name" value="PRK09290.1-5"/>
    <property type="match status" value="1"/>
</dbReference>
<dbReference type="GO" id="GO:0016813">
    <property type="term" value="F:hydrolase activity, acting on carbon-nitrogen (but not peptide) bonds, in linear amidines"/>
    <property type="evidence" value="ECO:0007669"/>
    <property type="project" value="InterPro"/>
</dbReference>
<gene>
    <name evidence="3" type="ORF">AMQ74_00575</name>
</gene>
<dbReference type="InterPro" id="IPR002933">
    <property type="entry name" value="Peptidase_M20"/>
</dbReference>
<dbReference type="PIRSF" id="PIRSF001235">
    <property type="entry name" value="Amidase_carbamoylase"/>
    <property type="match status" value="1"/>
</dbReference>
<evidence type="ECO:0000259" key="2">
    <source>
        <dbReference type="Pfam" id="PF07687"/>
    </source>
</evidence>
<evidence type="ECO:0000256" key="1">
    <source>
        <dbReference type="ARBA" id="ARBA00022801"/>
    </source>
</evidence>